<dbReference type="SUPFAM" id="SSF46934">
    <property type="entry name" value="UBA-like"/>
    <property type="match status" value="1"/>
</dbReference>
<dbReference type="InterPro" id="IPR009060">
    <property type="entry name" value="UBA-like_sf"/>
</dbReference>
<organism evidence="4 5">
    <name type="scientific">Pristionchus fissidentatus</name>
    <dbReference type="NCBI Taxonomy" id="1538716"/>
    <lineage>
        <taxon>Eukaryota</taxon>
        <taxon>Metazoa</taxon>
        <taxon>Ecdysozoa</taxon>
        <taxon>Nematoda</taxon>
        <taxon>Chromadorea</taxon>
        <taxon>Rhabditida</taxon>
        <taxon>Rhabditina</taxon>
        <taxon>Diplogasteromorpha</taxon>
        <taxon>Diplogasteroidea</taxon>
        <taxon>Neodiplogasteridae</taxon>
        <taxon>Pristionchus</taxon>
    </lineage>
</organism>
<keyword evidence="5" id="KW-1185">Reference proteome</keyword>
<name>A0AAV5VUT6_9BILA</name>
<accession>A0AAV5VUT6</accession>
<proteinExistence type="predicted"/>
<evidence type="ECO:0000313" key="5">
    <source>
        <dbReference type="Proteomes" id="UP001432322"/>
    </source>
</evidence>
<dbReference type="Pfam" id="PF06025">
    <property type="entry name" value="DUF913"/>
    <property type="match status" value="1"/>
</dbReference>
<dbReference type="InterPro" id="IPR010314">
    <property type="entry name" value="E3_Ub_ligase_DUF913"/>
</dbReference>
<evidence type="ECO:0000256" key="2">
    <source>
        <dbReference type="SAM" id="MobiDB-lite"/>
    </source>
</evidence>
<dbReference type="PROSITE" id="PS50030">
    <property type="entry name" value="UBA"/>
    <property type="match status" value="1"/>
</dbReference>
<feature type="region of interest" description="Disordered" evidence="2">
    <location>
        <begin position="1018"/>
        <end position="1054"/>
    </location>
</feature>
<evidence type="ECO:0000313" key="4">
    <source>
        <dbReference type="EMBL" id="GMT21747.1"/>
    </source>
</evidence>
<dbReference type="EMBL" id="BTSY01000004">
    <property type="protein sequence ID" value="GMT21747.1"/>
    <property type="molecule type" value="Genomic_DNA"/>
</dbReference>
<feature type="compositionally biased region" description="Polar residues" evidence="2">
    <location>
        <begin position="761"/>
        <end position="773"/>
    </location>
</feature>
<feature type="compositionally biased region" description="Low complexity" evidence="2">
    <location>
        <begin position="1031"/>
        <end position="1042"/>
    </location>
</feature>
<dbReference type="Proteomes" id="UP001432322">
    <property type="component" value="Unassembled WGS sequence"/>
</dbReference>
<dbReference type="InterPro" id="IPR015940">
    <property type="entry name" value="UBA"/>
</dbReference>
<dbReference type="Pfam" id="PF06012">
    <property type="entry name" value="DUF908"/>
    <property type="match status" value="1"/>
</dbReference>
<sequence length="1473" mass="163932">MKIDLATLKPSSLEIPEQVASLLERLKRAETLESLVDEMKTLKEWPTLHGKSELVRWAPVLNRLDEMLELGTKQTDHKLAVDTDTSIKAMIEVALKFSAQIFENTTSRSAYASVDRLLVLMESSDPRIIIEVLLVFQVMGKRSRFLSNRLAPDLQKKLVGKLTALTECWGGRVREVKLDECIKPSLVLAQPLFPFSFTNTSGQTVQIARPDDSEPLLRVVEETLKKFDGDEADRASLLSRIRLLRHFESQNHRVDWLIARLLAMSTLLYSRCGSEEMQSTLSLPPPGFIEQTCSLLHLEESVHERMDMIKSEALRTLTAICSTETKPHRIDSTAIRRRLLTIMEQLGATSYHGFLATYVRDCVDDLKAGNIGKPGHPSIGLCTALFSLLYHMASLDHPRRTGQPAQDTLISSGITQTMLSVISYHDLPLEYTSFVTRCVRVIDVVSALDVQGFISNKGMETCINRLCFEVDECKKEHPFMIDVEDDNEFKPVPGHMRTPKQTTFCHHQRGALIKSLLNFIKRIINERDFVEQVRQLMEYGLPDALRHIFSNIDYYSSALFHYSMQLVQNFVYQEPVQLTMLQNHHVPYTLLMAVLRKDVEPTREVISTMAQVFSALCLNDRGMAQFKKFKPFDEMLRVVLTAKYINTMKRRRGDLMDDCSYNVGSTLDDLLRQHNSLRELCLDSFISMLERLIALGTEPQPDGIKMVMTLQKAPRGLHYHQQLVEPDFMMREMPRGDSVGVMSPREEMEASDEEEIDPASMETTENMDASTSSPVPPEASTVSVEEKRKRDILDMTTIDSSGQRVLPLGDYLCILTRIIEQVILASTPVADMVEGLVSRGGVALLLQSMNLPHLRMELAASNYPNVVSSIIRHAVGGQPNVVQRHPVPNAMPVRDEVVQQLVAWATASLTPVAKLSQREEGKEGLSLMATLSTGDVEADYLTITSMTSNVLNVTTMLMGVTKCASIVSSNRENDLRSKVISMWTEEGSELHAMLHRIANVFTWEQGLITAMRAHNKSSQMARAAEEKEAATARSRASSASEAGDANDGDSIRANVDAGSDASIESVDVEMMPSTSTAAAVDDGVSKADRDFKASNALSMGMTRADFDFYINVYKKGDFPKQFYKALRSVQDLLSCFSRVCVGNTTRARRGGAYDASLPYNLTKNAQKLATGIFSEYYKDLEFSPVGEKTTNPVVPFYLADILSNLSPLLMDDKKHQFHHLVAKFYTSGCYKAIFSIMTDYLVPALMEKKMNTGHELVLTEWCKLITAMSNRQGLLQSRYKMVEAQAKIFPTAKYYMLLQTDIFNALHSLVPVLKMSGSQGLTAKPALNEMLFKLLSDVTRNLAELREEEVEQSAAGVAAGERVLSDTEALAVQRLMDMGFERPACLQALAETASVTEAMDVLLAERDLAGAGQAALLNRFGALAEDGDGADPWGDALMDNLVGGMGVAGAEEAEALIAQAVLRRRGLALDMAA</sequence>
<comment type="caution">
    <text evidence="4">The sequence shown here is derived from an EMBL/GenBank/DDBJ whole genome shotgun (WGS) entry which is preliminary data.</text>
</comment>
<feature type="non-terminal residue" evidence="4">
    <location>
        <position position="1473"/>
    </location>
</feature>
<reference evidence="4" key="1">
    <citation type="submission" date="2023-10" db="EMBL/GenBank/DDBJ databases">
        <title>Genome assembly of Pristionchus species.</title>
        <authorList>
            <person name="Yoshida K."/>
            <person name="Sommer R.J."/>
        </authorList>
    </citation>
    <scope>NUCLEOTIDE SEQUENCE</scope>
    <source>
        <strain evidence="4">RS5133</strain>
    </source>
</reference>
<dbReference type="Gene3D" id="1.10.8.10">
    <property type="entry name" value="DNA helicase RuvA subunit, C-terminal domain"/>
    <property type="match status" value="1"/>
</dbReference>
<keyword evidence="1" id="KW-0175">Coiled coil</keyword>
<protein>
    <recommendedName>
        <fullName evidence="3">UBA domain-containing protein</fullName>
    </recommendedName>
</protein>
<feature type="region of interest" description="Disordered" evidence="2">
    <location>
        <begin position="741"/>
        <end position="786"/>
    </location>
</feature>
<evidence type="ECO:0000256" key="1">
    <source>
        <dbReference type="SAM" id="Coils"/>
    </source>
</evidence>
<dbReference type="InterPro" id="IPR010309">
    <property type="entry name" value="E3_Ub_ligase_DUF908"/>
</dbReference>
<feature type="domain" description="UBA" evidence="3">
    <location>
        <begin position="1364"/>
        <end position="1405"/>
    </location>
</feature>
<gene>
    <name evidence="4" type="ORF">PFISCL1PPCAC_13044</name>
</gene>
<feature type="coiled-coil region" evidence="1">
    <location>
        <begin position="1328"/>
        <end position="1355"/>
    </location>
</feature>
<evidence type="ECO:0000259" key="3">
    <source>
        <dbReference type="PROSITE" id="PS50030"/>
    </source>
</evidence>